<comment type="caution">
    <text evidence="1">The sequence shown here is derived from an EMBL/GenBank/DDBJ whole genome shotgun (WGS) entry which is preliminary data.</text>
</comment>
<sequence length="188" mass="21694">MHVSETARQRVRPRVWVLPWTFASEVLGGTSVYELDEREFDDAWYLVIVDIKDRVVYALDVSKSPDSMKSRKETIDSLCHAMGSIFLLDRNIMNFGRIIPDPQNFGLPVYPQGVAGDMNMDQTALWMLYWLQHEGVFSARLFHPMGNPDHVRMRTTINIVKSESNEICDLIEAKSNDAWEEMLGFHNN</sequence>
<dbReference type="EMBL" id="JASCZI010090762">
    <property type="protein sequence ID" value="MED6146177.1"/>
    <property type="molecule type" value="Genomic_DNA"/>
</dbReference>
<accession>A0ABU6TBU6</accession>
<reference evidence="1 2" key="1">
    <citation type="journal article" date="2023" name="Plants (Basel)">
        <title>Bridging the Gap: Combining Genomics and Transcriptomics Approaches to Understand Stylosanthes scabra, an Orphan Legume from the Brazilian Caatinga.</title>
        <authorList>
            <person name="Ferreira-Neto J.R.C."/>
            <person name="da Silva M.D."/>
            <person name="Binneck E."/>
            <person name="de Melo N.F."/>
            <person name="da Silva R.H."/>
            <person name="de Melo A.L.T.M."/>
            <person name="Pandolfi V."/>
            <person name="Bustamante F.O."/>
            <person name="Brasileiro-Vidal A.C."/>
            <person name="Benko-Iseppon A.M."/>
        </authorList>
    </citation>
    <scope>NUCLEOTIDE SEQUENCE [LARGE SCALE GENOMIC DNA]</scope>
    <source>
        <tissue evidence="1">Leaves</tissue>
    </source>
</reference>
<dbReference type="Proteomes" id="UP001341840">
    <property type="component" value="Unassembled WGS sequence"/>
</dbReference>
<gene>
    <name evidence="1" type="ORF">PIB30_032215</name>
</gene>
<proteinExistence type="predicted"/>
<evidence type="ECO:0000313" key="2">
    <source>
        <dbReference type="Proteomes" id="UP001341840"/>
    </source>
</evidence>
<keyword evidence="2" id="KW-1185">Reference proteome</keyword>
<organism evidence="1 2">
    <name type="scientific">Stylosanthes scabra</name>
    <dbReference type="NCBI Taxonomy" id="79078"/>
    <lineage>
        <taxon>Eukaryota</taxon>
        <taxon>Viridiplantae</taxon>
        <taxon>Streptophyta</taxon>
        <taxon>Embryophyta</taxon>
        <taxon>Tracheophyta</taxon>
        <taxon>Spermatophyta</taxon>
        <taxon>Magnoliopsida</taxon>
        <taxon>eudicotyledons</taxon>
        <taxon>Gunneridae</taxon>
        <taxon>Pentapetalae</taxon>
        <taxon>rosids</taxon>
        <taxon>fabids</taxon>
        <taxon>Fabales</taxon>
        <taxon>Fabaceae</taxon>
        <taxon>Papilionoideae</taxon>
        <taxon>50 kb inversion clade</taxon>
        <taxon>dalbergioids sensu lato</taxon>
        <taxon>Dalbergieae</taxon>
        <taxon>Pterocarpus clade</taxon>
        <taxon>Stylosanthes</taxon>
    </lineage>
</organism>
<name>A0ABU6TBU6_9FABA</name>
<protein>
    <submittedName>
        <fullName evidence="1">Uncharacterized protein</fullName>
    </submittedName>
</protein>
<evidence type="ECO:0000313" key="1">
    <source>
        <dbReference type="EMBL" id="MED6146177.1"/>
    </source>
</evidence>